<dbReference type="InterPro" id="IPR042525">
    <property type="entry name" value="Rad52_Rad59_Rad22_sf"/>
</dbReference>
<evidence type="ECO:0008006" key="7">
    <source>
        <dbReference type="Google" id="ProtNLM"/>
    </source>
</evidence>
<dbReference type="GO" id="GO:0005634">
    <property type="term" value="C:nucleus"/>
    <property type="evidence" value="ECO:0007669"/>
    <property type="project" value="TreeGrafter"/>
</dbReference>
<keyword evidence="3" id="KW-0233">DNA recombination</keyword>
<dbReference type="AlphaFoldDB" id="A0A0H5CFS0"/>
<dbReference type="GO" id="GO:0045002">
    <property type="term" value="P:double-strand break repair via single-strand annealing"/>
    <property type="evidence" value="ECO:0007669"/>
    <property type="project" value="TreeGrafter"/>
</dbReference>
<comment type="similarity">
    <text evidence="1">Belongs to the RAD52 family.</text>
</comment>
<dbReference type="Gene3D" id="3.30.390.80">
    <property type="entry name" value="DNA repair protein Rad52/59/22"/>
    <property type="match status" value="1"/>
</dbReference>
<dbReference type="PANTHER" id="PTHR12132">
    <property type="entry name" value="DNA REPAIR AND RECOMBINATION PROTEIN RAD52, RAD59"/>
    <property type="match status" value="1"/>
</dbReference>
<dbReference type="GO" id="GO:0000724">
    <property type="term" value="P:double-strand break repair via homologous recombination"/>
    <property type="evidence" value="ECO:0007669"/>
    <property type="project" value="TreeGrafter"/>
</dbReference>
<dbReference type="InterPro" id="IPR007232">
    <property type="entry name" value="Rad52_Rad59_Rad22"/>
</dbReference>
<keyword evidence="4" id="KW-0234">DNA repair</keyword>
<sequence>MEGGGGGEDQGPWNTTLFPDVEQLELLLEGDWCDRPASTWAIKKSGTLQAKVEAFTREHAHRRPKFVSRVEVPFNKLISFANESFGHDGWSTEVVDIKVLRAQSTGDGDCERHSLAVETTVRVTLKDGTHHSGTGLGVSENLPQKSMAFSKAKKEAITDGIKNCIRGFGELVLAHEEKLRKGYYTEGGLFD</sequence>
<evidence type="ECO:0000256" key="1">
    <source>
        <dbReference type="ARBA" id="ARBA00006638"/>
    </source>
</evidence>
<proteinExistence type="inferred from homology"/>
<gene>
    <name evidence="5" type="ORF">BN1211_4021</name>
</gene>
<evidence type="ECO:0000256" key="4">
    <source>
        <dbReference type="ARBA" id="ARBA00023204"/>
    </source>
</evidence>
<dbReference type="GO" id="GO:0006312">
    <property type="term" value="P:mitotic recombination"/>
    <property type="evidence" value="ECO:0007669"/>
    <property type="project" value="TreeGrafter"/>
</dbReference>
<evidence type="ECO:0000313" key="5">
    <source>
        <dbReference type="EMBL" id="CEP23439.1"/>
    </source>
</evidence>
<reference evidence="6" key="1">
    <citation type="journal article" date="2015" name="J. Biotechnol.">
        <title>The structure of the Cyberlindnera jadinii genome and its relation to Candida utilis analyzed by the occurrence of single nucleotide polymorphisms.</title>
        <authorList>
            <person name="Rupp O."/>
            <person name="Brinkrolf K."/>
            <person name="Buerth C."/>
            <person name="Kunigo M."/>
            <person name="Schneider J."/>
            <person name="Jaenicke S."/>
            <person name="Goesmann A."/>
            <person name="Puehler A."/>
            <person name="Jaeger K.-E."/>
            <person name="Ernst J.F."/>
        </authorList>
    </citation>
    <scope>NUCLEOTIDE SEQUENCE [LARGE SCALE GENOMIC DNA]</scope>
    <source>
        <strain evidence="6">ATCC 18201 / CBS 1600 / BCRC 20928 / JCM 3617 / NBRC 0987 / NRRL Y-1542</strain>
    </source>
</reference>
<dbReference type="SUPFAM" id="SSF54768">
    <property type="entry name" value="dsRNA-binding domain-like"/>
    <property type="match status" value="1"/>
</dbReference>
<dbReference type="InterPro" id="IPR041247">
    <property type="entry name" value="Rad52_fam"/>
</dbReference>
<organism evidence="5 6">
    <name type="scientific">Cyberlindnera jadinii (strain ATCC 18201 / CBS 1600 / BCRC 20928 / JCM 3617 / NBRC 0987 / NRRL Y-1542)</name>
    <name type="common">Torula yeast</name>
    <name type="synonym">Candida utilis</name>
    <dbReference type="NCBI Taxonomy" id="983966"/>
    <lineage>
        <taxon>Eukaryota</taxon>
        <taxon>Fungi</taxon>
        <taxon>Dikarya</taxon>
        <taxon>Ascomycota</taxon>
        <taxon>Saccharomycotina</taxon>
        <taxon>Saccharomycetes</taxon>
        <taxon>Phaffomycetales</taxon>
        <taxon>Phaffomycetaceae</taxon>
        <taxon>Cyberlindnera</taxon>
    </lineage>
</organism>
<evidence type="ECO:0000256" key="3">
    <source>
        <dbReference type="ARBA" id="ARBA00023172"/>
    </source>
</evidence>
<keyword evidence="2" id="KW-0227">DNA damage</keyword>
<dbReference type="EMBL" id="CDQK01000004">
    <property type="protein sequence ID" value="CEP23439.1"/>
    <property type="molecule type" value="Genomic_DNA"/>
</dbReference>
<dbReference type="PANTHER" id="PTHR12132:SF2">
    <property type="entry name" value="DNA REPAIR PROTEIN RAD59"/>
    <property type="match status" value="1"/>
</dbReference>
<dbReference type="Proteomes" id="UP000038830">
    <property type="component" value="Unassembled WGS sequence"/>
</dbReference>
<name>A0A0H5CFS0_CYBJN</name>
<dbReference type="Pfam" id="PF04098">
    <property type="entry name" value="Rad52_Rad22"/>
    <property type="match status" value="1"/>
</dbReference>
<evidence type="ECO:0000256" key="2">
    <source>
        <dbReference type="ARBA" id="ARBA00022763"/>
    </source>
</evidence>
<accession>A0A0H5CFS0</accession>
<protein>
    <recommendedName>
        <fullName evidence="7">DsRNA-binding domain-like protein</fullName>
    </recommendedName>
</protein>
<evidence type="ECO:0000313" key="6">
    <source>
        <dbReference type="Proteomes" id="UP000038830"/>
    </source>
</evidence>